<name>A0A0N4VQC2_ENTVE</name>
<accession>A0A0N4VQC2</accession>
<organism evidence="3">
    <name type="scientific">Enterobius vermicularis</name>
    <name type="common">Human pinworm</name>
    <dbReference type="NCBI Taxonomy" id="51028"/>
    <lineage>
        <taxon>Eukaryota</taxon>
        <taxon>Metazoa</taxon>
        <taxon>Ecdysozoa</taxon>
        <taxon>Nematoda</taxon>
        <taxon>Chromadorea</taxon>
        <taxon>Rhabditida</taxon>
        <taxon>Spirurina</taxon>
        <taxon>Oxyuridomorpha</taxon>
        <taxon>Oxyuroidea</taxon>
        <taxon>Oxyuridae</taxon>
        <taxon>Enterobius</taxon>
    </lineage>
</organism>
<reference evidence="1 2" key="2">
    <citation type="submission" date="2018-10" db="EMBL/GenBank/DDBJ databases">
        <authorList>
            <consortium name="Pathogen Informatics"/>
        </authorList>
    </citation>
    <scope>NUCLEOTIDE SEQUENCE [LARGE SCALE GENOMIC DNA]</scope>
</reference>
<evidence type="ECO:0000313" key="1">
    <source>
        <dbReference type="EMBL" id="VDD97617.1"/>
    </source>
</evidence>
<proteinExistence type="predicted"/>
<gene>
    <name evidence="1" type="ORF">EVEC_LOCUS12368</name>
</gene>
<dbReference type="Proteomes" id="UP000274131">
    <property type="component" value="Unassembled WGS sequence"/>
</dbReference>
<keyword evidence="2" id="KW-1185">Reference proteome</keyword>
<evidence type="ECO:0000313" key="3">
    <source>
        <dbReference type="WBParaSite" id="EVEC_0001322101-mRNA-1"/>
    </source>
</evidence>
<protein>
    <submittedName>
        <fullName evidence="3">SPATA6 domain-containing protein</fullName>
    </submittedName>
</protein>
<evidence type="ECO:0000313" key="2">
    <source>
        <dbReference type="Proteomes" id="UP000274131"/>
    </source>
</evidence>
<dbReference type="WBParaSite" id="EVEC_0001322101-mRNA-1">
    <property type="protein sequence ID" value="EVEC_0001322101-mRNA-1"/>
    <property type="gene ID" value="EVEC_0001322101"/>
</dbReference>
<sequence length="229" mass="25873">MDVGICNFGLRRTQTNSSSRTLFRSSLALSSSGTAFKVPESTDNRISPCCFCNLNHPASKCDKYPPVKEKFNYTTITLMQQQLLHKVIQNTIDSEIKLNDVCVLRAVFYEALSSFEIPMYRVELPDANYTQVAKVIFDDFDAELTETCSLEQQFTMEVTGRFAKALPRDFTFSFLSATTDVRLSCMGKLNSEDKITPDCVFMSDDVWGSSRIYHYSASSKKEFRGGVRA</sequence>
<dbReference type="AlphaFoldDB" id="A0A0N4VQC2"/>
<dbReference type="EMBL" id="UXUI01014352">
    <property type="protein sequence ID" value="VDD97617.1"/>
    <property type="molecule type" value="Genomic_DNA"/>
</dbReference>
<reference evidence="3" key="1">
    <citation type="submission" date="2017-02" db="UniProtKB">
        <authorList>
            <consortium name="WormBaseParasite"/>
        </authorList>
    </citation>
    <scope>IDENTIFICATION</scope>
</reference>